<organism evidence="1 2">
    <name type="scientific">Portunus trituberculatus</name>
    <name type="common">Swimming crab</name>
    <name type="synonym">Neptunus trituberculatus</name>
    <dbReference type="NCBI Taxonomy" id="210409"/>
    <lineage>
        <taxon>Eukaryota</taxon>
        <taxon>Metazoa</taxon>
        <taxon>Ecdysozoa</taxon>
        <taxon>Arthropoda</taxon>
        <taxon>Crustacea</taxon>
        <taxon>Multicrustacea</taxon>
        <taxon>Malacostraca</taxon>
        <taxon>Eumalacostraca</taxon>
        <taxon>Eucarida</taxon>
        <taxon>Decapoda</taxon>
        <taxon>Pleocyemata</taxon>
        <taxon>Brachyura</taxon>
        <taxon>Eubrachyura</taxon>
        <taxon>Portunoidea</taxon>
        <taxon>Portunidae</taxon>
        <taxon>Portuninae</taxon>
        <taxon>Portunus</taxon>
    </lineage>
</organism>
<dbReference type="Proteomes" id="UP000324222">
    <property type="component" value="Unassembled WGS sequence"/>
</dbReference>
<sequence length="42" mass="5072">MYFLVLFFFRRSGTIHTCERQDNDGREVMEWMFPVPGRDTAD</sequence>
<proteinExistence type="predicted"/>
<dbReference type="EMBL" id="VSRR010103921">
    <property type="protein sequence ID" value="MPC95901.1"/>
    <property type="molecule type" value="Genomic_DNA"/>
</dbReference>
<protein>
    <submittedName>
        <fullName evidence="1">Uncharacterized protein</fullName>
    </submittedName>
</protein>
<dbReference type="AlphaFoldDB" id="A0A5B7JD69"/>
<name>A0A5B7JD69_PORTR</name>
<accession>A0A5B7JD69</accession>
<evidence type="ECO:0000313" key="2">
    <source>
        <dbReference type="Proteomes" id="UP000324222"/>
    </source>
</evidence>
<comment type="caution">
    <text evidence="1">The sequence shown here is derived from an EMBL/GenBank/DDBJ whole genome shotgun (WGS) entry which is preliminary data.</text>
</comment>
<gene>
    <name evidence="1" type="ORF">E2C01_091130</name>
</gene>
<evidence type="ECO:0000313" key="1">
    <source>
        <dbReference type="EMBL" id="MPC95901.1"/>
    </source>
</evidence>
<keyword evidence="2" id="KW-1185">Reference proteome</keyword>
<reference evidence="1 2" key="1">
    <citation type="submission" date="2019-05" db="EMBL/GenBank/DDBJ databases">
        <title>Another draft genome of Portunus trituberculatus and its Hox gene families provides insights of decapod evolution.</title>
        <authorList>
            <person name="Jeong J.-H."/>
            <person name="Song I."/>
            <person name="Kim S."/>
            <person name="Choi T."/>
            <person name="Kim D."/>
            <person name="Ryu S."/>
            <person name="Kim W."/>
        </authorList>
    </citation>
    <scope>NUCLEOTIDE SEQUENCE [LARGE SCALE GENOMIC DNA]</scope>
    <source>
        <tissue evidence="1">Muscle</tissue>
    </source>
</reference>